<proteinExistence type="predicted"/>
<dbReference type="Pfam" id="PF01522">
    <property type="entry name" value="Polysacc_deac_1"/>
    <property type="match status" value="2"/>
</dbReference>
<evidence type="ECO:0000256" key="2">
    <source>
        <dbReference type="ARBA" id="ARBA00022729"/>
    </source>
</evidence>
<dbReference type="EMBL" id="JBHUFB010000001">
    <property type="protein sequence ID" value="MFD1810653.1"/>
    <property type="molecule type" value="Genomic_DNA"/>
</dbReference>
<keyword evidence="2" id="KW-0732">Signal</keyword>
<dbReference type="PANTHER" id="PTHR34216:SF3">
    <property type="entry name" value="POLY-BETA-1,6-N-ACETYL-D-GLUCOSAMINE N-DEACETYLASE"/>
    <property type="match status" value="1"/>
</dbReference>
<dbReference type="Proteomes" id="UP001597286">
    <property type="component" value="Unassembled WGS sequence"/>
</dbReference>
<dbReference type="RefSeq" id="WP_378483213.1">
    <property type="nucleotide sequence ID" value="NZ_JBHUFB010000001.1"/>
</dbReference>
<organism evidence="4 5">
    <name type="scientific">Rhodococcus gannanensis</name>
    <dbReference type="NCBI Taxonomy" id="1960308"/>
    <lineage>
        <taxon>Bacteria</taxon>
        <taxon>Bacillati</taxon>
        <taxon>Actinomycetota</taxon>
        <taxon>Actinomycetes</taxon>
        <taxon>Mycobacteriales</taxon>
        <taxon>Nocardiaceae</taxon>
        <taxon>Rhodococcus</taxon>
    </lineage>
</organism>
<keyword evidence="5" id="KW-1185">Reference proteome</keyword>
<dbReference type="GO" id="GO:0016787">
    <property type="term" value="F:hydrolase activity"/>
    <property type="evidence" value="ECO:0007669"/>
    <property type="project" value="UniProtKB-KW"/>
</dbReference>
<keyword evidence="4" id="KW-0378">Hydrolase</keyword>
<evidence type="ECO:0000313" key="4">
    <source>
        <dbReference type="EMBL" id="MFD1810653.1"/>
    </source>
</evidence>
<protein>
    <submittedName>
        <fullName evidence="4">Polysaccharide deacetylase family protein</fullName>
        <ecNumber evidence="4">3.-.-.-</ecNumber>
    </submittedName>
</protein>
<evidence type="ECO:0000256" key="1">
    <source>
        <dbReference type="ARBA" id="ARBA00004613"/>
    </source>
</evidence>
<evidence type="ECO:0000313" key="5">
    <source>
        <dbReference type="Proteomes" id="UP001597286"/>
    </source>
</evidence>
<accession>A0ABW4NWS3</accession>
<dbReference type="PROSITE" id="PS51677">
    <property type="entry name" value="NODB"/>
    <property type="match status" value="1"/>
</dbReference>
<feature type="domain" description="NodB homology" evidence="3">
    <location>
        <begin position="77"/>
        <end position="343"/>
    </location>
</feature>
<dbReference type="InterPro" id="IPR011330">
    <property type="entry name" value="Glyco_hydro/deAcase_b/a-brl"/>
</dbReference>
<dbReference type="CDD" id="cd10918">
    <property type="entry name" value="CE4_NodB_like_5s_6s"/>
    <property type="match status" value="1"/>
</dbReference>
<dbReference type="EC" id="3.-.-.-" evidence="4"/>
<dbReference type="SUPFAM" id="SSF88713">
    <property type="entry name" value="Glycoside hydrolase/deacetylase"/>
    <property type="match status" value="1"/>
</dbReference>
<dbReference type="InterPro" id="IPR051398">
    <property type="entry name" value="Polysacch_Deacetylase"/>
</dbReference>
<dbReference type="Gene3D" id="3.20.20.370">
    <property type="entry name" value="Glycoside hydrolase/deacetylase"/>
    <property type="match status" value="1"/>
</dbReference>
<dbReference type="InterPro" id="IPR002509">
    <property type="entry name" value="NODB_dom"/>
</dbReference>
<reference evidence="5" key="1">
    <citation type="journal article" date="2019" name="Int. J. Syst. Evol. Microbiol.">
        <title>The Global Catalogue of Microorganisms (GCM) 10K type strain sequencing project: providing services to taxonomists for standard genome sequencing and annotation.</title>
        <authorList>
            <consortium name="The Broad Institute Genomics Platform"/>
            <consortium name="The Broad Institute Genome Sequencing Center for Infectious Disease"/>
            <person name="Wu L."/>
            <person name="Ma J."/>
        </authorList>
    </citation>
    <scope>NUCLEOTIDE SEQUENCE [LARGE SCALE GENOMIC DNA]</scope>
    <source>
        <strain evidence="5">DT72</strain>
    </source>
</reference>
<name>A0ABW4NWS3_9NOCA</name>
<comment type="subcellular location">
    <subcellularLocation>
        <location evidence="1">Secreted</location>
    </subcellularLocation>
</comment>
<sequence>MSRRDALAAGLRLRTRRLRRRGGILMYHCIAQESVDPWAICVSPQAFDEQMAVLAGARAATDLGDFAGDDAYTRAGARVAVTFDDGYLDNLTTALPILERHAIPATIFVIGNGVGRTREFWWDALQRALLSGPLPEQLDFPFGIGPHTYTLAELPGDPAFVPGWRADFDPAVTPRQQLFRALWDAVVVLEPAEQDDAVDHLLDWAGQPASAPTTRGAVDEAQFARLAEHPLVTIGSHTLDHPSLTDLSPERQAAQIREGRRTVEDLVGRPVTRFSYPYGRFDDTARAAVRDTGIDIACTSVPVPAITGDDRHALPRLQPTDMDGDGFARWLRGNYGLLTATGR</sequence>
<dbReference type="PANTHER" id="PTHR34216">
    <property type="match status" value="1"/>
</dbReference>
<comment type="caution">
    <text evidence="4">The sequence shown here is derived from an EMBL/GenBank/DDBJ whole genome shotgun (WGS) entry which is preliminary data.</text>
</comment>
<gene>
    <name evidence="4" type="ORF">ACFSJG_00365</name>
</gene>
<evidence type="ECO:0000259" key="3">
    <source>
        <dbReference type="PROSITE" id="PS51677"/>
    </source>
</evidence>